<dbReference type="InterPro" id="IPR003959">
    <property type="entry name" value="ATPase_AAA_core"/>
</dbReference>
<gene>
    <name evidence="2" type="ORF">J7S33_24095</name>
</gene>
<reference evidence="2" key="1">
    <citation type="submission" date="2021-04" db="EMBL/GenBank/DDBJ databases">
        <title>Saccharothrix algeriensis WGS.</title>
        <authorList>
            <person name="Stuskova K."/>
            <person name="Hakalova E."/>
            <person name="Tebbal A.B."/>
            <person name="Eichmeier A."/>
        </authorList>
    </citation>
    <scope>NUCLEOTIDE SEQUENCE</scope>
    <source>
        <strain evidence="2">NRRL B-24137</strain>
    </source>
</reference>
<name>A0A8T8HUU7_9PSEU</name>
<feature type="non-terminal residue" evidence="2">
    <location>
        <position position="81"/>
    </location>
</feature>
<feature type="domain" description="ATPase AAA-type core" evidence="1">
    <location>
        <begin position="1"/>
        <end position="66"/>
    </location>
</feature>
<dbReference type="Proteomes" id="UP000671828">
    <property type="component" value="Chromosome"/>
</dbReference>
<protein>
    <recommendedName>
        <fullName evidence="1">ATPase AAA-type core domain-containing protein</fullName>
    </recommendedName>
</protein>
<dbReference type="Pfam" id="PF13304">
    <property type="entry name" value="AAA_21"/>
    <property type="match status" value="1"/>
</dbReference>
<dbReference type="AlphaFoldDB" id="A0A8T8HUU7"/>
<dbReference type="EMBL" id="CP072788">
    <property type="protein sequence ID" value="QTR02246.1"/>
    <property type="molecule type" value="Genomic_DNA"/>
</dbReference>
<organism evidence="2 3">
    <name type="scientific">Saccharothrix algeriensis</name>
    <dbReference type="NCBI Taxonomy" id="173560"/>
    <lineage>
        <taxon>Bacteria</taxon>
        <taxon>Bacillati</taxon>
        <taxon>Actinomycetota</taxon>
        <taxon>Actinomycetes</taxon>
        <taxon>Pseudonocardiales</taxon>
        <taxon>Pseudonocardiaceae</taxon>
        <taxon>Saccharothrix</taxon>
    </lineage>
</organism>
<evidence type="ECO:0000313" key="2">
    <source>
        <dbReference type="EMBL" id="QTR02246.1"/>
    </source>
</evidence>
<evidence type="ECO:0000313" key="3">
    <source>
        <dbReference type="Proteomes" id="UP000671828"/>
    </source>
</evidence>
<evidence type="ECO:0000259" key="1">
    <source>
        <dbReference type="Pfam" id="PF13304"/>
    </source>
</evidence>
<dbReference type="Gene3D" id="3.40.50.300">
    <property type="entry name" value="P-loop containing nucleotide triphosphate hydrolases"/>
    <property type="match status" value="1"/>
</dbReference>
<dbReference type="SUPFAM" id="SSF52540">
    <property type="entry name" value="P-loop containing nucleoside triphosphate hydrolases"/>
    <property type="match status" value="1"/>
</dbReference>
<accession>A0A8T8HUU7</accession>
<sequence length="81" mass="8899">MSQGELHSLALSLFLPRAAAPDSPFGFVVIDDPVQSMDPAKVHGLAKVLHHLGETRQVVVFTHDTRLQRAFTNQELPVTVL</sequence>
<dbReference type="InterPro" id="IPR027417">
    <property type="entry name" value="P-loop_NTPase"/>
</dbReference>
<proteinExistence type="predicted"/>